<dbReference type="RefSeq" id="WP_054358428.1">
    <property type="nucleotide sequence ID" value="NZ_LJYW01000001.1"/>
</dbReference>
<name>A0A0N8GER6_9HYPH</name>
<gene>
    <name evidence="1" type="ORF">ABB55_08495</name>
</gene>
<dbReference type="Proteomes" id="UP000048984">
    <property type="component" value="Unassembled WGS sequence"/>
</dbReference>
<accession>A0A0N8GER6</accession>
<reference evidence="1 2" key="1">
    <citation type="submission" date="2015-09" db="EMBL/GenBank/DDBJ databases">
        <authorList>
            <consortium name="Swine Surveillance"/>
        </authorList>
    </citation>
    <scope>NUCLEOTIDE SEQUENCE [LARGE SCALE GENOMIC DNA]</scope>
    <source>
        <strain evidence="1 2">16</strain>
    </source>
</reference>
<organism evidence="1 2">
    <name type="scientific">Prosthecodimorpha hirschii</name>
    <dbReference type="NCBI Taxonomy" id="665126"/>
    <lineage>
        <taxon>Bacteria</taxon>
        <taxon>Pseudomonadati</taxon>
        <taxon>Pseudomonadota</taxon>
        <taxon>Alphaproteobacteria</taxon>
        <taxon>Hyphomicrobiales</taxon>
        <taxon>Ancalomicrobiaceae</taxon>
        <taxon>Prosthecodimorpha</taxon>
    </lineage>
</organism>
<dbReference type="EMBL" id="LJYW01000001">
    <property type="protein sequence ID" value="KPL52265.1"/>
    <property type="molecule type" value="Genomic_DNA"/>
</dbReference>
<reference evidence="1 2" key="2">
    <citation type="submission" date="2015-10" db="EMBL/GenBank/DDBJ databases">
        <title>Draft Genome Sequence of Prosthecomicrobium hirschii ATCC 27832.</title>
        <authorList>
            <person name="Daniel J."/>
            <person name="Givan S.A."/>
            <person name="Brun Y.V."/>
            <person name="Brown P.J."/>
        </authorList>
    </citation>
    <scope>NUCLEOTIDE SEQUENCE [LARGE SCALE GENOMIC DNA]</scope>
    <source>
        <strain evidence="1 2">16</strain>
    </source>
</reference>
<evidence type="ECO:0000313" key="2">
    <source>
        <dbReference type="Proteomes" id="UP000048984"/>
    </source>
</evidence>
<dbReference type="AlphaFoldDB" id="A0A0N8GER6"/>
<evidence type="ECO:0000313" key="1">
    <source>
        <dbReference type="EMBL" id="KPL52265.1"/>
    </source>
</evidence>
<comment type="caution">
    <text evidence="1">The sequence shown here is derived from an EMBL/GenBank/DDBJ whole genome shotgun (WGS) entry which is preliminary data.</text>
</comment>
<sequence>MARIVITYDPSGVQKMLTALSGLRSPDLVQTRLEEGVHRAGRYLLPIVRKTLQEQTNIKPRGVSSRTKGFVPAGMRGVYQIAATGSGVYIAEVQGTKGSKRDSVRWSPRQHWKLQARDSRGRWGQIAGGTEGGVTSDPWGVAHRFKRSFVSAKGRYYAVLPTAKGSKSKGRLLYGPAVWKELVKGATLAVFEAQAPALMQREVEAKLTRLMP</sequence>
<proteinExistence type="predicted"/>
<keyword evidence="2" id="KW-1185">Reference proteome</keyword>
<protein>
    <submittedName>
        <fullName evidence="1">Uncharacterized protein</fullName>
    </submittedName>
</protein>